<feature type="domain" description="PAC" evidence="8">
    <location>
        <begin position="239"/>
        <end position="292"/>
    </location>
</feature>
<dbReference type="InterPro" id="IPR003594">
    <property type="entry name" value="HATPase_dom"/>
</dbReference>
<dbReference type="Pfam" id="PF00072">
    <property type="entry name" value="Response_reg"/>
    <property type="match status" value="1"/>
</dbReference>
<dbReference type="RefSeq" id="WP_321550984.1">
    <property type="nucleotide sequence ID" value="NZ_JAXIVS010000019.1"/>
</dbReference>
<evidence type="ECO:0000259" key="5">
    <source>
        <dbReference type="PROSITE" id="PS50109"/>
    </source>
</evidence>
<dbReference type="Gene3D" id="3.40.50.2300">
    <property type="match status" value="1"/>
</dbReference>
<dbReference type="PROSITE" id="PS50113">
    <property type="entry name" value="PAC"/>
    <property type="match status" value="1"/>
</dbReference>
<comment type="catalytic activity">
    <reaction evidence="1">
        <text>ATP + protein L-histidine = ADP + protein N-phospho-L-histidine.</text>
        <dbReference type="EC" id="2.7.13.3"/>
    </reaction>
</comment>
<evidence type="ECO:0000313" key="10">
    <source>
        <dbReference type="Proteomes" id="UP001291309"/>
    </source>
</evidence>
<dbReference type="Pfam" id="PF08447">
    <property type="entry name" value="PAS_3"/>
    <property type="match status" value="1"/>
</dbReference>
<dbReference type="CDD" id="cd00130">
    <property type="entry name" value="PAS"/>
    <property type="match status" value="1"/>
</dbReference>
<dbReference type="InterPro" id="IPR005467">
    <property type="entry name" value="His_kinase_dom"/>
</dbReference>
<dbReference type="InterPro" id="IPR001789">
    <property type="entry name" value="Sig_transdc_resp-reg_receiver"/>
</dbReference>
<feature type="domain" description="PAS" evidence="7">
    <location>
        <begin position="165"/>
        <end position="236"/>
    </location>
</feature>
<dbReference type="SMART" id="SM00086">
    <property type="entry name" value="PAC"/>
    <property type="match status" value="1"/>
</dbReference>
<accession>A0ABU5HJK1</accession>
<evidence type="ECO:0000256" key="3">
    <source>
        <dbReference type="ARBA" id="ARBA00022553"/>
    </source>
</evidence>
<feature type="modified residue" description="4-aspartylphosphate" evidence="4">
    <location>
        <position position="69"/>
    </location>
</feature>
<dbReference type="EMBL" id="JAXIVS010000019">
    <property type="protein sequence ID" value="MDY7232270.1"/>
    <property type="molecule type" value="Genomic_DNA"/>
</dbReference>
<gene>
    <name evidence="9" type="ORF">SYV04_38130</name>
</gene>
<dbReference type="InterPro" id="IPR036097">
    <property type="entry name" value="HisK_dim/P_sf"/>
</dbReference>
<dbReference type="PROSITE" id="PS50109">
    <property type="entry name" value="HIS_KIN"/>
    <property type="match status" value="1"/>
</dbReference>
<dbReference type="SUPFAM" id="SSF55785">
    <property type="entry name" value="PYP-like sensor domain (PAS domain)"/>
    <property type="match status" value="1"/>
</dbReference>
<dbReference type="InterPro" id="IPR000700">
    <property type="entry name" value="PAS-assoc_C"/>
</dbReference>
<dbReference type="Pfam" id="PF02518">
    <property type="entry name" value="HATPase_c"/>
    <property type="match status" value="1"/>
</dbReference>
<reference evidence="9 10" key="1">
    <citation type="submission" date="2023-12" db="EMBL/GenBank/DDBJ databases">
        <title>the genome sequence of Hyalangium sp. s54d21.</title>
        <authorList>
            <person name="Zhang X."/>
        </authorList>
    </citation>
    <scope>NUCLEOTIDE SEQUENCE [LARGE SCALE GENOMIC DNA]</scope>
    <source>
        <strain evidence="10">s54d21</strain>
    </source>
</reference>
<organism evidence="9 10">
    <name type="scientific">Hyalangium rubrum</name>
    <dbReference type="NCBI Taxonomy" id="3103134"/>
    <lineage>
        <taxon>Bacteria</taxon>
        <taxon>Pseudomonadati</taxon>
        <taxon>Myxococcota</taxon>
        <taxon>Myxococcia</taxon>
        <taxon>Myxococcales</taxon>
        <taxon>Cystobacterineae</taxon>
        <taxon>Archangiaceae</taxon>
        <taxon>Hyalangium</taxon>
    </lineage>
</organism>
<dbReference type="PROSITE" id="PS50110">
    <property type="entry name" value="RESPONSE_REGULATORY"/>
    <property type="match status" value="1"/>
</dbReference>
<evidence type="ECO:0000256" key="4">
    <source>
        <dbReference type="PROSITE-ProRule" id="PRU00169"/>
    </source>
</evidence>
<evidence type="ECO:0000256" key="2">
    <source>
        <dbReference type="ARBA" id="ARBA00012438"/>
    </source>
</evidence>
<dbReference type="InterPro" id="IPR000014">
    <property type="entry name" value="PAS"/>
</dbReference>
<keyword evidence="10" id="KW-1185">Reference proteome</keyword>
<dbReference type="InterPro" id="IPR011006">
    <property type="entry name" value="CheY-like_superfamily"/>
</dbReference>
<dbReference type="SMART" id="SM00387">
    <property type="entry name" value="HATPase_c"/>
    <property type="match status" value="1"/>
</dbReference>
<dbReference type="SMART" id="SM00091">
    <property type="entry name" value="PAS"/>
    <property type="match status" value="1"/>
</dbReference>
<dbReference type="Gene3D" id="1.10.287.130">
    <property type="match status" value="1"/>
</dbReference>
<dbReference type="CDD" id="cd00075">
    <property type="entry name" value="HATPase"/>
    <property type="match status" value="1"/>
</dbReference>
<evidence type="ECO:0000259" key="6">
    <source>
        <dbReference type="PROSITE" id="PS50110"/>
    </source>
</evidence>
<proteinExistence type="predicted"/>
<evidence type="ECO:0000259" key="8">
    <source>
        <dbReference type="PROSITE" id="PS50113"/>
    </source>
</evidence>
<dbReference type="PANTHER" id="PTHR43547">
    <property type="entry name" value="TWO-COMPONENT HISTIDINE KINASE"/>
    <property type="match status" value="1"/>
</dbReference>
<evidence type="ECO:0000313" key="9">
    <source>
        <dbReference type="EMBL" id="MDY7232270.1"/>
    </source>
</evidence>
<dbReference type="CDD" id="cd00082">
    <property type="entry name" value="HisKA"/>
    <property type="match status" value="1"/>
</dbReference>
<dbReference type="Gene3D" id="3.30.565.10">
    <property type="entry name" value="Histidine kinase-like ATPase, C-terminal domain"/>
    <property type="match status" value="1"/>
</dbReference>
<name>A0ABU5HJK1_9BACT</name>
<dbReference type="Pfam" id="PF00512">
    <property type="entry name" value="HisKA"/>
    <property type="match status" value="1"/>
</dbReference>
<dbReference type="SUPFAM" id="SSF52172">
    <property type="entry name" value="CheY-like"/>
    <property type="match status" value="1"/>
</dbReference>
<sequence length="523" mass="59019">MEGFISTPPHSPQIEALETRILLVDDHPPNLLALEAILEPLGQRLVKATSGREALRYLLTEDFAVILLDVQMPDLDGFETAHLIRQRKRTRYTPIIFLTAHSREETDQVHGYEHGAADYVVKPFNPDVLRWKVEVFVMLNLQQQQLQRQEAALWMLEREVLARRSEHRFRTLVDALPLFVWAMLPDGAITYTNRCWLDYAGLEPAQGRDWEAIESVFHPEDLSRARAAWAEAHRTERGTEVEYRLRRSHDGAYRWFQGRMLPERDERSALTGWVITATDIDDSQRAIESLRATSEAKDVFLTMAAHELRTPLQAARGFVHLARLKSGTGMSPGVDRALQGLARSVDRMAKLVENLLDVGRLQRGDMELQTRLVDLHALLLEVAEHIQPLAEHSRRIEILAPEGLVLAGDPERLDQVFTNLLSNALRYSPEGGTIVVNAREEAGQIHITVKDHGLGIPPDKLRHIFECFGRAHGTAYGGLGLGLTIVRGIVERHGGRIWAESNGRSGEGSIFHVVLPREPRLPA</sequence>
<dbReference type="Gene3D" id="3.30.450.20">
    <property type="entry name" value="PAS domain"/>
    <property type="match status" value="1"/>
</dbReference>
<dbReference type="Proteomes" id="UP001291309">
    <property type="component" value="Unassembled WGS sequence"/>
</dbReference>
<dbReference type="PANTHER" id="PTHR43547:SF2">
    <property type="entry name" value="HYBRID SIGNAL TRANSDUCTION HISTIDINE KINASE C"/>
    <property type="match status" value="1"/>
</dbReference>
<evidence type="ECO:0000256" key="1">
    <source>
        <dbReference type="ARBA" id="ARBA00000085"/>
    </source>
</evidence>
<dbReference type="InterPro" id="IPR003661">
    <property type="entry name" value="HisK_dim/P_dom"/>
</dbReference>
<dbReference type="InterPro" id="IPR035965">
    <property type="entry name" value="PAS-like_dom_sf"/>
</dbReference>
<dbReference type="SMART" id="SM00448">
    <property type="entry name" value="REC"/>
    <property type="match status" value="1"/>
</dbReference>
<feature type="domain" description="Histidine kinase" evidence="5">
    <location>
        <begin position="303"/>
        <end position="519"/>
    </location>
</feature>
<comment type="caution">
    <text evidence="9">The sequence shown here is derived from an EMBL/GenBank/DDBJ whole genome shotgun (WGS) entry which is preliminary data.</text>
</comment>
<dbReference type="InterPro" id="IPR001610">
    <property type="entry name" value="PAC"/>
</dbReference>
<keyword evidence="3 4" id="KW-0597">Phosphoprotein</keyword>
<dbReference type="NCBIfam" id="TIGR00229">
    <property type="entry name" value="sensory_box"/>
    <property type="match status" value="1"/>
</dbReference>
<dbReference type="InterPro" id="IPR036890">
    <property type="entry name" value="HATPase_C_sf"/>
</dbReference>
<dbReference type="SUPFAM" id="SSF55874">
    <property type="entry name" value="ATPase domain of HSP90 chaperone/DNA topoisomerase II/histidine kinase"/>
    <property type="match status" value="1"/>
</dbReference>
<evidence type="ECO:0000259" key="7">
    <source>
        <dbReference type="PROSITE" id="PS50112"/>
    </source>
</evidence>
<dbReference type="PROSITE" id="PS50112">
    <property type="entry name" value="PAS"/>
    <property type="match status" value="1"/>
</dbReference>
<feature type="domain" description="Response regulatory" evidence="6">
    <location>
        <begin position="20"/>
        <end position="137"/>
    </location>
</feature>
<dbReference type="InterPro" id="IPR013655">
    <property type="entry name" value="PAS_fold_3"/>
</dbReference>
<dbReference type="EC" id="2.7.13.3" evidence="2"/>
<dbReference type="PRINTS" id="PR00344">
    <property type="entry name" value="BCTRLSENSOR"/>
</dbReference>
<dbReference type="InterPro" id="IPR004358">
    <property type="entry name" value="Sig_transdc_His_kin-like_C"/>
</dbReference>
<dbReference type="SUPFAM" id="SSF47384">
    <property type="entry name" value="Homodimeric domain of signal transducing histidine kinase"/>
    <property type="match status" value="1"/>
</dbReference>
<protein>
    <recommendedName>
        <fullName evidence="2">histidine kinase</fullName>
        <ecNumber evidence="2">2.7.13.3</ecNumber>
    </recommendedName>
</protein>
<dbReference type="SMART" id="SM00388">
    <property type="entry name" value="HisKA"/>
    <property type="match status" value="1"/>
</dbReference>